<dbReference type="Proteomes" id="UP000886865">
    <property type="component" value="Unassembled WGS sequence"/>
</dbReference>
<dbReference type="EC" id="4.2.1.51" evidence="2"/>
<name>A0A9D1FII4_9BACT</name>
<evidence type="ECO:0000256" key="6">
    <source>
        <dbReference type="ARBA" id="ARBA00023239"/>
    </source>
</evidence>
<evidence type="ECO:0000256" key="1">
    <source>
        <dbReference type="ARBA" id="ARBA00004741"/>
    </source>
</evidence>
<dbReference type="Gene3D" id="3.30.70.260">
    <property type="match status" value="1"/>
</dbReference>
<dbReference type="InterPro" id="IPR002912">
    <property type="entry name" value="ACT_dom"/>
</dbReference>
<dbReference type="PANTHER" id="PTHR21022:SF19">
    <property type="entry name" value="PREPHENATE DEHYDRATASE-RELATED"/>
    <property type="match status" value="1"/>
</dbReference>
<dbReference type="PANTHER" id="PTHR21022">
    <property type="entry name" value="PREPHENATE DEHYDRATASE P PROTEIN"/>
    <property type="match status" value="1"/>
</dbReference>
<feature type="domain" description="Prephenate dehydratase" evidence="8">
    <location>
        <begin position="7"/>
        <end position="188"/>
    </location>
</feature>
<dbReference type="AlphaFoldDB" id="A0A9D1FII4"/>
<comment type="caution">
    <text evidence="10">The sequence shown here is derived from an EMBL/GenBank/DDBJ whole genome shotgun (WGS) entry which is preliminary data.</text>
</comment>
<evidence type="ECO:0000256" key="3">
    <source>
        <dbReference type="ARBA" id="ARBA00022605"/>
    </source>
</evidence>
<proteinExistence type="predicted"/>
<dbReference type="GO" id="GO:0009094">
    <property type="term" value="P:L-phenylalanine biosynthetic process"/>
    <property type="evidence" value="ECO:0007669"/>
    <property type="project" value="UniProtKB-KW"/>
</dbReference>
<dbReference type="GO" id="GO:0004664">
    <property type="term" value="F:prephenate dehydratase activity"/>
    <property type="evidence" value="ECO:0007669"/>
    <property type="project" value="UniProtKB-EC"/>
</dbReference>
<evidence type="ECO:0000259" key="8">
    <source>
        <dbReference type="PROSITE" id="PS51171"/>
    </source>
</evidence>
<dbReference type="PROSITE" id="PS51171">
    <property type="entry name" value="PREPHENATE_DEHYDR_3"/>
    <property type="match status" value="1"/>
</dbReference>
<evidence type="ECO:0000313" key="11">
    <source>
        <dbReference type="Proteomes" id="UP000886865"/>
    </source>
</evidence>
<dbReference type="InterPro" id="IPR001086">
    <property type="entry name" value="Preph_deHydtase"/>
</dbReference>
<dbReference type="Pfam" id="PF00800">
    <property type="entry name" value="PDT"/>
    <property type="match status" value="1"/>
</dbReference>
<keyword evidence="3" id="KW-0028">Amino-acid biosynthesis</keyword>
<evidence type="ECO:0000256" key="2">
    <source>
        <dbReference type="ARBA" id="ARBA00013147"/>
    </source>
</evidence>
<keyword evidence="4" id="KW-0057">Aromatic amino acid biosynthesis</keyword>
<sequence>MDNSIKKILFLGPKGTYSQFACEKFKEKLGLNQEFEPISTITKIIDIIDDNCELAAVLPIENSIEGIVRGTLDGLFCTKNGVKIQAQTQIHIQNCLISYSKKEEITHIISHPQPLSQCQNYISANFSKDIILENASSTAYATMSLKEKGKGWASIGNEYCAKMLNIPVLEKNINDNKDNQTRFVLVSRADFNFGNKTRTSLVFSTKQEPGALVCALEVFKKYNIDLIYIESRPSKRVLGEYNFFVDIDKSIDELKNVLCDLKKVTQYYKILGSYPVV</sequence>
<evidence type="ECO:0000313" key="10">
    <source>
        <dbReference type="EMBL" id="HIS73810.1"/>
    </source>
</evidence>
<keyword evidence="6 10" id="KW-0456">Lyase</keyword>
<dbReference type="Gene3D" id="3.40.190.10">
    <property type="entry name" value="Periplasmic binding protein-like II"/>
    <property type="match status" value="2"/>
</dbReference>
<reference evidence="10" key="1">
    <citation type="submission" date="2020-10" db="EMBL/GenBank/DDBJ databases">
        <authorList>
            <person name="Gilroy R."/>
        </authorList>
    </citation>
    <scope>NUCLEOTIDE SEQUENCE</scope>
    <source>
        <strain evidence="10">CHK152-2871</strain>
    </source>
</reference>
<dbReference type="SUPFAM" id="SSF55021">
    <property type="entry name" value="ACT-like"/>
    <property type="match status" value="1"/>
</dbReference>
<evidence type="ECO:0000256" key="7">
    <source>
        <dbReference type="ARBA" id="ARBA00047848"/>
    </source>
</evidence>
<evidence type="ECO:0000259" key="9">
    <source>
        <dbReference type="PROSITE" id="PS51671"/>
    </source>
</evidence>
<reference evidence="10" key="2">
    <citation type="journal article" date="2021" name="PeerJ">
        <title>Extensive microbial diversity within the chicken gut microbiome revealed by metagenomics and culture.</title>
        <authorList>
            <person name="Gilroy R."/>
            <person name="Ravi A."/>
            <person name="Getino M."/>
            <person name="Pursley I."/>
            <person name="Horton D.L."/>
            <person name="Alikhan N.F."/>
            <person name="Baker D."/>
            <person name="Gharbi K."/>
            <person name="Hall N."/>
            <person name="Watson M."/>
            <person name="Adriaenssens E.M."/>
            <person name="Foster-Nyarko E."/>
            <person name="Jarju S."/>
            <person name="Secka A."/>
            <person name="Antonio M."/>
            <person name="Oren A."/>
            <person name="Chaudhuri R.R."/>
            <person name="La Ragione R."/>
            <person name="Hildebrand F."/>
            <person name="Pallen M.J."/>
        </authorList>
    </citation>
    <scope>NUCLEOTIDE SEQUENCE</scope>
    <source>
        <strain evidence="10">CHK152-2871</strain>
    </source>
</reference>
<dbReference type="SUPFAM" id="SSF53850">
    <property type="entry name" value="Periplasmic binding protein-like II"/>
    <property type="match status" value="1"/>
</dbReference>
<accession>A0A9D1FII4</accession>
<organism evidence="10 11">
    <name type="scientific">Candidatus Galligastranaerophilus intestinavium</name>
    <dbReference type="NCBI Taxonomy" id="2840836"/>
    <lineage>
        <taxon>Bacteria</taxon>
        <taxon>Candidatus Galligastranaerophilus</taxon>
    </lineage>
</organism>
<dbReference type="PROSITE" id="PS51671">
    <property type="entry name" value="ACT"/>
    <property type="match status" value="1"/>
</dbReference>
<comment type="catalytic activity">
    <reaction evidence="7">
        <text>prephenate + H(+) = 3-phenylpyruvate + CO2 + H2O</text>
        <dbReference type="Rhea" id="RHEA:21648"/>
        <dbReference type="ChEBI" id="CHEBI:15377"/>
        <dbReference type="ChEBI" id="CHEBI:15378"/>
        <dbReference type="ChEBI" id="CHEBI:16526"/>
        <dbReference type="ChEBI" id="CHEBI:18005"/>
        <dbReference type="ChEBI" id="CHEBI:29934"/>
        <dbReference type="EC" id="4.2.1.51"/>
    </reaction>
</comment>
<keyword evidence="5" id="KW-0584">Phenylalanine biosynthesis</keyword>
<dbReference type="NCBIfam" id="NF008865">
    <property type="entry name" value="PRK11898.1"/>
    <property type="match status" value="1"/>
</dbReference>
<dbReference type="GO" id="GO:0005737">
    <property type="term" value="C:cytoplasm"/>
    <property type="evidence" value="ECO:0007669"/>
    <property type="project" value="TreeGrafter"/>
</dbReference>
<feature type="domain" description="ACT" evidence="9">
    <location>
        <begin position="200"/>
        <end position="275"/>
    </location>
</feature>
<evidence type="ECO:0000256" key="5">
    <source>
        <dbReference type="ARBA" id="ARBA00023222"/>
    </source>
</evidence>
<dbReference type="CDD" id="cd04905">
    <property type="entry name" value="ACT_CM-PDT"/>
    <property type="match status" value="1"/>
</dbReference>
<gene>
    <name evidence="10" type="primary">pheA</name>
    <name evidence="10" type="ORF">IAA86_02175</name>
</gene>
<dbReference type="InterPro" id="IPR045865">
    <property type="entry name" value="ACT-like_dom_sf"/>
</dbReference>
<evidence type="ECO:0000256" key="4">
    <source>
        <dbReference type="ARBA" id="ARBA00023141"/>
    </source>
</evidence>
<comment type="pathway">
    <text evidence="1">Amino-acid biosynthesis; L-phenylalanine biosynthesis; phenylpyruvate from prephenate: step 1/1.</text>
</comment>
<dbReference type="EMBL" id="DVJQ01000019">
    <property type="protein sequence ID" value="HIS73810.1"/>
    <property type="molecule type" value="Genomic_DNA"/>
</dbReference>
<protein>
    <recommendedName>
        <fullName evidence="2">prephenate dehydratase</fullName>
        <ecNumber evidence="2">4.2.1.51</ecNumber>
    </recommendedName>
</protein>